<keyword evidence="1" id="KW-1133">Transmembrane helix</keyword>
<feature type="transmembrane region" description="Helical" evidence="1">
    <location>
        <begin position="44"/>
        <end position="66"/>
    </location>
</feature>
<proteinExistence type="predicted"/>
<keyword evidence="1" id="KW-0812">Transmembrane</keyword>
<evidence type="ECO:0000313" key="2">
    <source>
        <dbReference type="EMBL" id="QHT94017.1"/>
    </source>
</evidence>
<name>A0A6C0IQ61_9ZZZZ</name>
<dbReference type="EMBL" id="MN740213">
    <property type="protein sequence ID" value="QHT94017.1"/>
    <property type="molecule type" value="Genomic_DNA"/>
</dbReference>
<feature type="transmembrane region" description="Helical" evidence="1">
    <location>
        <begin position="112"/>
        <end position="128"/>
    </location>
</feature>
<evidence type="ECO:0000256" key="1">
    <source>
        <dbReference type="SAM" id="Phobius"/>
    </source>
</evidence>
<accession>A0A6C0IQ61</accession>
<protein>
    <submittedName>
        <fullName evidence="2">Uncharacterized protein</fullName>
    </submittedName>
</protein>
<feature type="transmembrane region" description="Helical" evidence="1">
    <location>
        <begin position="86"/>
        <end position="105"/>
    </location>
</feature>
<keyword evidence="1" id="KW-0472">Membrane</keyword>
<dbReference type="AlphaFoldDB" id="A0A6C0IQ61"/>
<sequence>MYSGMLNEYITDVQYFEGFVGAFGNVISFVYLRRFLKLKNISVVIGLSFLITWILRKSLMNIYIKLKNDKENKYNVNILNNEIKGVNMYILFIILMTSLLVYNIALKNISHVSKLVYLFFIVFFYMFVKE</sequence>
<reference evidence="2" key="1">
    <citation type="journal article" date="2020" name="Nature">
        <title>Giant virus diversity and host interactions through global metagenomics.</title>
        <authorList>
            <person name="Schulz F."/>
            <person name="Roux S."/>
            <person name="Paez-Espino D."/>
            <person name="Jungbluth S."/>
            <person name="Walsh D.A."/>
            <person name="Denef V.J."/>
            <person name="McMahon K.D."/>
            <person name="Konstantinidis K.T."/>
            <person name="Eloe-Fadrosh E.A."/>
            <person name="Kyrpides N.C."/>
            <person name="Woyke T."/>
        </authorList>
    </citation>
    <scope>NUCLEOTIDE SEQUENCE</scope>
    <source>
        <strain evidence="2">GVMAG-M-3300024258-14</strain>
    </source>
</reference>
<feature type="transmembrane region" description="Helical" evidence="1">
    <location>
        <begin position="15"/>
        <end position="32"/>
    </location>
</feature>
<organism evidence="2">
    <name type="scientific">viral metagenome</name>
    <dbReference type="NCBI Taxonomy" id="1070528"/>
    <lineage>
        <taxon>unclassified sequences</taxon>
        <taxon>metagenomes</taxon>
        <taxon>organismal metagenomes</taxon>
    </lineage>
</organism>